<dbReference type="Proteomes" id="UP000195160">
    <property type="component" value="Unassembled WGS sequence"/>
</dbReference>
<proteinExistence type="predicted"/>
<dbReference type="RefSeq" id="WP_088071685.1">
    <property type="nucleotide sequence ID" value="NZ_MOOV01000292.1"/>
</dbReference>
<name>A0A9X6MKS9_BACTV</name>
<comment type="caution">
    <text evidence="1">The sequence shown here is derived from an EMBL/GenBank/DDBJ whole genome shotgun (WGS) entry which is preliminary data.</text>
</comment>
<sequence>MQSYSAPELRAEYEPVVDALGNRLEGIKNDLGGILNPTNRKLLEAPITPVKKETEMFQIDPDLKHLPEEQQIQLMKQRKTYDEELAAYNHLQDSIKKSYDARINSLDSTSQLEVFQRSCILKRCLQRGMN</sequence>
<dbReference type="EMBL" id="MOOV01000292">
    <property type="protein sequence ID" value="OUB82172.1"/>
    <property type="molecule type" value="Genomic_DNA"/>
</dbReference>
<gene>
    <name evidence="1" type="ORF">BK784_38730</name>
</gene>
<dbReference type="AlphaFoldDB" id="A0A9X6MKS9"/>
<protein>
    <submittedName>
        <fullName evidence="1">Uncharacterized protein</fullName>
    </submittedName>
</protein>
<organism evidence="1 2">
    <name type="scientific">Bacillus thuringiensis subsp. medellin</name>
    <dbReference type="NCBI Taxonomy" id="79672"/>
    <lineage>
        <taxon>Bacteria</taxon>
        <taxon>Bacillati</taxon>
        <taxon>Bacillota</taxon>
        <taxon>Bacilli</taxon>
        <taxon>Bacillales</taxon>
        <taxon>Bacillaceae</taxon>
        <taxon>Bacillus</taxon>
        <taxon>Bacillus cereus group</taxon>
    </lineage>
</organism>
<evidence type="ECO:0000313" key="2">
    <source>
        <dbReference type="Proteomes" id="UP000195160"/>
    </source>
</evidence>
<accession>A0A9X6MKS9</accession>
<evidence type="ECO:0000313" key="1">
    <source>
        <dbReference type="EMBL" id="OUB82172.1"/>
    </source>
</evidence>
<reference evidence="1 2" key="1">
    <citation type="submission" date="2016-10" db="EMBL/GenBank/DDBJ databases">
        <title>Comparative genomics of Bacillus thuringiensis reveals a path to pathogens against multiple invertebrate hosts.</title>
        <authorList>
            <person name="Zheng J."/>
            <person name="Gao Q."/>
            <person name="Liu H."/>
            <person name="Peng D."/>
            <person name="Ruan L."/>
            <person name="Sun M."/>
        </authorList>
    </citation>
    <scope>NUCLEOTIDE SEQUENCE [LARGE SCALE GENOMIC DNA]</scope>
    <source>
        <strain evidence="1">T30001</strain>
    </source>
</reference>